<keyword evidence="3" id="KW-1185">Reference proteome</keyword>
<sequence length="158" mass="17028">MGGPAVGGSEFPQDECSGESRPLETQLSSEVSSDFQDSGLNICSKRAGACSWLEATPDWLALKRAITYLLRHHKWNLLSFLDSSINKYVSPSTCQVFNPESGECSGTQSQVPAHPHTLKIVRDPDPAGPNPIEQDPDLAGPTSVKPHQRIMSLAGTGR</sequence>
<dbReference type="EMBL" id="KB100903">
    <property type="protein sequence ID" value="ELK36954.1"/>
    <property type="molecule type" value="Genomic_DNA"/>
</dbReference>
<dbReference type="AlphaFoldDB" id="L5MEA9"/>
<accession>L5MEA9</accession>
<protein>
    <submittedName>
        <fullName evidence="2">Uncharacterized protein</fullName>
    </submittedName>
</protein>
<name>L5MEA9_MYODS</name>
<evidence type="ECO:0000313" key="2">
    <source>
        <dbReference type="EMBL" id="ELK36954.1"/>
    </source>
</evidence>
<evidence type="ECO:0000313" key="3">
    <source>
        <dbReference type="Proteomes" id="UP000010556"/>
    </source>
</evidence>
<proteinExistence type="predicted"/>
<organism evidence="2 3">
    <name type="scientific">Myotis davidii</name>
    <name type="common">David's myotis</name>
    <dbReference type="NCBI Taxonomy" id="225400"/>
    <lineage>
        <taxon>Eukaryota</taxon>
        <taxon>Metazoa</taxon>
        <taxon>Chordata</taxon>
        <taxon>Craniata</taxon>
        <taxon>Vertebrata</taxon>
        <taxon>Euteleostomi</taxon>
        <taxon>Mammalia</taxon>
        <taxon>Eutheria</taxon>
        <taxon>Laurasiatheria</taxon>
        <taxon>Chiroptera</taxon>
        <taxon>Yangochiroptera</taxon>
        <taxon>Vespertilionidae</taxon>
        <taxon>Myotis</taxon>
    </lineage>
</organism>
<feature type="region of interest" description="Disordered" evidence="1">
    <location>
        <begin position="122"/>
        <end position="158"/>
    </location>
</feature>
<feature type="region of interest" description="Disordered" evidence="1">
    <location>
        <begin position="1"/>
        <end position="30"/>
    </location>
</feature>
<reference evidence="3" key="1">
    <citation type="journal article" date="2013" name="Science">
        <title>Comparative analysis of bat genomes provides insight into the evolution of flight and immunity.</title>
        <authorList>
            <person name="Zhang G."/>
            <person name="Cowled C."/>
            <person name="Shi Z."/>
            <person name="Huang Z."/>
            <person name="Bishop-Lilly K.A."/>
            <person name="Fang X."/>
            <person name="Wynne J.W."/>
            <person name="Xiong Z."/>
            <person name="Baker M.L."/>
            <person name="Zhao W."/>
            <person name="Tachedjian M."/>
            <person name="Zhu Y."/>
            <person name="Zhou P."/>
            <person name="Jiang X."/>
            <person name="Ng J."/>
            <person name="Yang L."/>
            <person name="Wu L."/>
            <person name="Xiao J."/>
            <person name="Feng Y."/>
            <person name="Chen Y."/>
            <person name="Sun X."/>
            <person name="Zhang Y."/>
            <person name="Marsh G.A."/>
            <person name="Crameri G."/>
            <person name="Broder C.C."/>
            <person name="Frey K.G."/>
            <person name="Wang L.F."/>
            <person name="Wang J."/>
        </authorList>
    </citation>
    <scope>NUCLEOTIDE SEQUENCE [LARGE SCALE GENOMIC DNA]</scope>
</reference>
<gene>
    <name evidence="2" type="ORF">MDA_GLEAN10000916</name>
</gene>
<evidence type="ECO:0000256" key="1">
    <source>
        <dbReference type="SAM" id="MobiDB-lite"/>
    </source>
</evidence>
<dbReference type="Proteomes" id="UP000010556">
    <property type="component" value="Unassembled WGS sequence"/>
</dbReference>